<reference evidence="4" key="1">
    <citation type="journal article" date="2019" name="Int. J. Syst. Evol. Microbiol.">
        <title>The Global Catalogue of Microorganisms (GCM) 10K type strain sequencing project: providing services to taxonomists for standard genome sequencing and annotation.</title>
        <authorList>
            <consortium name="The Broad Institute Genomics Platform"/>
            <consortium name="The Broad Institute Genome Sequencing Center for Infectious Disease"/>
            <person name="Wu L."/>
            <person name="Ma J."/>
        </authorList>
    </citation>
    <scope>NUCLEOTIDE SEQUENCE [LARGE SCALE GENOMIC DNA]</scope>
    <source>
        <strain evidence="4">CGMCC 4.7396</strain>
    </source>
</reference>
<evidence type="ECO:0000313" key="4">
    <source>
        <dbReference type="Proteomes" id="UP001595712"/>
    </source>
</evidence>
<comment type="caution">
    <text evidence="3">The sequence shown here is derived from an EMBL/GenBank/DDBJ whole genome shotgun (WGS) entry which is preliminary data.</text>
</comment>
<feature type="transmembrane region" description="Helical" evidence="2">
    <location>
        <begin position="32"/>
        <end position="53"/>
    </location>
</feature>
<organism evidence="3 4">
    <name type="scientific">Glycomyces rhizosphaerae</name>
    <dbReference type="NCBI Taxonomy" id="2054422"/>
    <lineage>
        <taxon>Bacteria</taxon>
        <taxon>Bacillati</taxon>
        <taxon>Actinomycetota</taxon>
        <taxon>Actinomycetes</taxon>
        <taxon>Glycomycetales</taxon>
        <taxon>Glycomycetaceae</taxon>
        <taxon>Glycomyces</taxon>
    </lineage>
</organism>
<protein>
    <submittedName>
        <fullName evidence="3">Uncharacterized protein</fullName>
    </submittedName>
</protein>
<feature type="region of interest" description="Disordered" evidence="1">
    <location>
        <begin position="1"/>
        <end position="24"/>
    </location>
</feature>
<feature type="transmembrane region" description="Helical" evidence="2">
    <location>
        <begin position="65"/>
        <end position="91"/>
    </location>
</feature>
<gene>
    <name evidence="3" type="ORF">ACFO8M_26340</name>
</gene>
<evidence type="ECO:0000256" key="1">
    <source>
        <dbReference type="SAM" id="MobiDB-lite"/>
    </source>
</evidence>
<feature type="transmembrane region" description="Helical" evidence="2">
    <location>
        <begin position="129"/>
        <end position="149"/>
    </location>
</feature>
<accession>A0ABV7Q5D1</accession>
<dbReference type="Proteomes" id="UP001595712">
    <property type="component" value="Unassembled WGS sequence"/>
</dbReference>
<keyword evidence="2" id="KW-0812">Transmembrane</keyword>
<dbReference type="EMBL" id="JBHRWO010000022">
    <property type="protein sequence ID" value="MFC3496015.1"/>
    <property type="molecule type" value="Genomic_DNA"/>
</dbReference>
<feature type="transmembrane region" description="Helical" evidence="2">
    <location>
        <begin position="156"/>
        <end position="176"/>
    </location>
</feature>
<feature type="transmembrane region" description="Helical" evidence="2">
    <location>
        <begin position="103"/>
        <end position="123"/>
    </location>
</feature>
<keyword evidence="2" id="KW-1133">Transmembrane helix</keyword>
<feature type="transmembrane region" description="Helical" evidence="2">
    <location>
        <begin position="279"/>
        <end position="297"/>
    </location>
</feature>
<evidence type="ECO:0000313" key="3">
    <source>
        <dbReference type="EMBL" id="MFC3496015.1"/>
    </source>
</evidence>
<dbReference type="RefSeq" id="WP_387981021.1">
    <property type="nucleotide sequence ID" value="NZ_JBHRWO010000022.1"/>
</dbReference>
<keyword evidence="4" id="KW-1185">Reference proteome</keyword>
<proteinExistence type="predicted"/>
<evidence type="ECO:0000256" key="2">
    <source>
        <dbReference type="SAM" id="Phobius"/>
    </source>
</evidence>
<name>A0ABV7Q5D1_9ACTN</name>
<keyword evidence="2" id="KW-0472">Membrane</keyword>
<feature type="transmembrane region" description="Helical" evidence="2">
    <location>
        <begin position="226"/>
        <end position="248"/>
    </location>
</feature>
<sequence length="309" mass="31491">MTETQGAQAPEQETEAAAETSAAPTEVRPGRVALWVLGVAAALSLGGVVYSLYRATGMTDGLDDTGIVILAHSLFSPIIIAAFAGAVAGVVTPRLLKGPKRATAALGFTIVGLAAAAVAYASFAVDASIALILALVLLGSAIIGGLFSLPRRGVTVVAGLNATLLLLVLMYARGIFESSSVSLFSDPLDQYGALGRAIPFIAGLACGICAFLYLRRKQAGVKLLGHLVAGAIPGGIWLASTVIAQIGVEVLLNTGLDEVSPLDSAFLALSFQWQYNGSMTAMFAGAFCAVLAFGLLIPKAPKAKAAKSS</sequence>
<feature type="transmembrane region" description="Helical" evidence="2">
    <location>
        <begin position="196"/>
        <end position="214"/>
    </location>
</feature>